<comment type="caution">
    <text evidence="2">The sequence shown here is derived from an EMBL/GenBank/DDBJ whole genome shotgun (WGS) entry which is preliminary data.</text>
</comment>
<dbReference type="GeneID" id="23633235"/>
<dbReference type="HOGENOM" id="CLU_143639_0_0_1"/>
<dbReference type="Proteomes" id="UP000002498">
    <property type="component" value="Unassembled WGS sequence"/>
</dbReference>
<sequence>MEKRPQNSSYHIITRNCPLAFYVEALTLITTRPSQVHHKTRGHLRTMGIHEISSAGSETDSHTGQGRQSGLTADANHDTTTSTEVGSTNVQGAWSAYSASAVVVQTARSDNEGACQIVVTKEIAVCRAKDMGLEDIQAAITLCNMSLGGSRPGGTA</sequence>
<evidence type="ECO:0000256" key="1">
    <source>
        <dbReference type="SAM" id="MobiDB-lite"/>
    </source>
</evidence>
<evidence type="ECO:0000313" key="3">
    <source>
        <dbReference type="Proteomes" id="UP000002498"/>
    </source>
</evidence>
<dbReference type="KEGG" id="maj:MAA_11787"/>
<dbReference type="OrthoDB" id="10352789at2759"/>
<gene>
    <name evidence="2" type="ORF">MAA_11787</name>
</gene>
<protein>
    <submittedName>
        <fullName evidence="2">Ribonuclease H-like protein</fullName>
    </submittedName>
</protein>
<reference evidence="2 3" key="2">
    <citation type="journal article" date="2014" name="Proc. Natl. Acad. Sci. U.S.A.">
        <title>Trajectory and genomic determinants of fungal-pathogen speciation and host adaptation.</title>
        <authorList>
            <person name="Hu X."/>
            <person name="Xiao G."/>
            <person name="Zheng P."/>
            <person name="Shang Y."/>
            <person name="Su Y."/>
            <person name="Zhang X."/>
            <person name="Liu X."/>
            <person name="Zhan S."/>
            <person name="St Leger R.J."/>
            <person name="Wang C."/>
        </authorList>
    </citation>
    <scope>GENOME REANNOTATION</scope>
    <source>
        <strain evidence="3">ARSEF 23 / ATCC MYA-3075</strain>
    </source>
</reference>
<keyword evidence="3" id="KW-1185">Reference proteome</keyword>
<dbReference type="EMBL" id="ADNJ02000027">
    <property type="protein sequence ID" value="KHO10612.1"/>
    <property type="molecule type" value="Genomic_DNA"/>
</dbReference>
<proteinExistence type="predicted"/>
<dbReference type="AlphaFoldDB" id="A0A0B2XGE5"/>
<organism evidence="2 3">
    <name type="scientific">Metarhizium robertsii (strain ARSEF 23 / ATCC MYA-3075)</name>
    <name type="common">Metarhizium anisopliae (strain ARSEF 23)</name>
    <dbReference type="NCBI Taxonomy" id="655844"/>
    <lineage>
        <taxon>Eukaryota</taxon>
        <taxon>Fungi</taxon>
        <taxon>Dikarya</taxon>
        <taxon>Ascomycota</taxon>
        <taxon>Pezizomycotina</taxon>
        <taxon>Sordariomycetes</taxon>
        <taxon>Hypocreomycetidae</taxon>
        <taxon>Hypocreales</taxon>
        <taxon>Clavicipitaceae</taxon>
        <taxon>Metarhizium</taxon>
    </lineage>
</organism>
<reference evidence="2 3" key="1">
    <citation type="journal article" date="2011" name="PLoS Genet.">
        <title>Genome sequencing and comparative transcriptomics of the model entomopathogenic fungi Metarhizium anisopliae and M. acridum.</title>
        <authorList>
            <person name="Gao Q."/>
            <person name="Jin K."/>
            <person name="Ying S.H."/>
            <person name="Zhang Y."/>
            <person name="Xiao G."/>
            <person name="Shang Y."/>
            <person name="Duan Z."/>
            <person name="Hu X."/>
            <person name="Xie X.Q."/>
            <person name="Zhou G."/>
            <person name="Peng G."/>
            <person name="Luo Z."/>
            <person name="Huang W."/>
            <person name="Wang B."/>
            <person name="Fang W."/>
            <person name="Wang S."/>
            <person name="Zhong Y."/>
            <person name="Ma L.J."/>
            <person name="St Leger R.J."/>
            <person name="Zhao G.P."/>
            <person name="Pei Y."/>
            <person name="Feng M.G."/>
            <person name="Xia Y."/>
            <person name="Wang C."/>
        </authorList>
    </citation>
    <scope>NUCLEOTIDE SEQUENCE [LARGE SCALE GENOMIC DNA]</scope>
    <source>
        <strain evidence="3">ARSEF 23 / ATCC MYA-3075</strain>
    </source>
</reference>
<evidence type="ECO:0000313" key="2">
    <source>
        <dbReference type="EMBL" id="KHO10612.1"/>
    </source>
</evidence>
<feature type="compositionally biased region" description="Polar residues" evidence="1">
    <location>
        <begin position="54"/>
        <end position="71"/>
    </location>
</feature>
<name>A0A0B2XGE5_METRA</name>
<feature type="region of interest" description="Disordered" evidence="1">
    <location>
        <begin position="54"/>
        <end position="87"/>
    </location>
</feature>
<accession>A0A0B2XGE5</accession>
<feature type="compositionally biased region" description="Polar residues" evidence="1">
    <location>
        <begin position="78"/>
        <end position="87"/>
    </location>
</feature>
<dbReference type="RefSeq" id="XP_011411127.1">
    <property type="nucleotide sequence ID" value="XM_011412825.1"/>
</dbReference>